<proteinExistence type="inferred from homology"/>
<dbReference type="Proteomes" id="UP000242224">
    <property type="component" value="Unassembled WGS sequence"/>
</dbReference>
<dbReference type="Gene3D" id="3.40.50.720">
    <property type="entry name" value="NAD(P)-binding Rossmann-like Domain"/>
    <property type="match status" value="1"/>
</dbReference>
<dbReference type="InterPro" id="IPR052184">
    <property type="entry name" value="SDR_enzymes"/>
</dbReference>
<dbReference type="PRINTS" id="PR00080">
    <property type="entry name" value="SDRFAMILY"/>
</dbReference>
<dbReference type="PANTHER" id="PTHR45458">
    <property type="entry name" value="SHORT-CHAIN DEHYDROGENASE/REDUCTASE SDR"/>
    <property type="match status" value="1"/>
</dbReference>
<accession>A0ABX3ML89</accession>
<dbReference type="Pfam" id="PF00106">
    <property type="entry name" value="adh_short"/>
    <property type="match status" value="1"/>
</dbReference>
<evidence type="ECO:0000313" key="2">
    <source>
        <dbReference type="EMBL" id="OOY10939.1"/>
    </source>
</evidence>
<keyword evidence="3" id="KW-1185">Reference proteome</keyword>
<organism evidence="2 3">
    <name type="scientific">Thioclava marina</name>
    <dbReference type="NCBI Taxonomy" id="1915077"/>
    <lineage>
        <taxon>Bacteria</taxon>
        <taxon>Pseudomonadati</taxon>
        <taxon>Pseudomonadota</taxon>
        <taxon>Alphaproteobacteria</taxon>
        <taxon>Rhodobacterales</taxon>
        <taxon>Paracoccaceae</taxon>
        <taxon>Thioclava</taxon>
    </lineage>
</organism>
<name>A0ABX3ML89_9RHOB</name>
<dbReference type="SUPFAM" id="SSF51735">
    <property type="entry name" value="NAD(P)-binding Rossmann-fold domains"/>
    <property type="match status" value="1"/>
</dbReference>
<sequence>MKILITGVNRGLGRAMVEAGVARGWEVQGTLRRGDAPSGVVAHALDMGEFDTFADLAARVGPLDCVILNAGIIGPAMQSPLEMDFDGFAETIRINTLAPLALAQALLPNLRAGKGGRILAISSQMAWMGYRKPDRIAYRASKAALNKVMQGLATELEPEGLPVALIDPGWVRTDMGGAQADRDPGDVAREILDTAGALTLSQTGAFLHSDGRPRPF</sequence>
<protein>
    <submittedName>
        <fullName evidence="2">Short-chain dehydrogenase</fullName>
    </submittedName>
</protein>
<gene>
    <name evidence="2" type="ORF">BMG00_14420</name>
</gene>
<comment type="similarity">
    <text evidence="1">Belongs to the short-chain dehydrogenases/reductases (SDR) family.</text>
</comment>
<dbReference type="PRINTS" id="PR00081">
    <property type="entry name" value="GDHRDH"/>
</dbReference>
<dbReference type="EMBL" id="MPZS01000003">
    <property type="protein sequence ID" value="OOY10939.1"/>
    <property type="molecule type" value="Genomic_DNA"/>
</dbReference>
<comment type="caution">
    <text evidence="2">The sequence shown here is derived from an EMBL/GenBank/DDBJ whole genome shotgun (WGS) entry which is preliminary data.</text>
</comment>
<dbReference type="PANTHER" id="PTHR45458:SF1">
    <property type="entry name" value="SHORT CHAIN DEHYDROGENASE"/>
    <property type="match status" value="1"/>
</dbReference>
<reference evidence="2 3" key="1">
    <citation type="submission" date="2016-11" db="EMBL/GenBank/DDBJ databases">
        <title>A multilocus sequence analysis scheme for characterization of bacteria in the genus Thioclava.</title>
        <authorList>
            <person name="Liu Y."/>
            <person name="Shao Z."/>
        </authorList>
    </citation>
    <scope>NUCLEOTIDE SEQUENCE [LARGE SCALE GENOMIC DNA]</scope>
    <source>
        <strain evidence="2 3">11.10-0-13</strain>
    </source>
</reference>
<evidence type="ECO:0000313" key="3">
    <source>
        <dbReference type="Proteomes" id="UP000242224"/>
    </source>
</evidence>
<dbReference type="InterPro" id="IPR036291">
    <property type="entry name" value="NAD(P)-bd_dom_sf"/>
</dbReference>
<evidence type="ECO:0000256" key="1">
    <source>
        <dbReference type="RuleBase" id="RU000363"/>
    </source>
</evidence>
<dbReference type="InterPro" id="IPR002347">
    <property type="entry name" value="SDR_fam"/>
</dbReference>
<dbReference type="RefSeq" id="WP_078574837.1">
    <property type="nucleotide sequence ID" value="NZ_MPZS01000003.1"/>
</dbReference>